<gene>
    <name evidence="1" type="ORF">AOG55_04685</name>
</gene>
<dbReference type="RefSeq" id="WP_055040821.1">
    <property type="nucleotide sequence ID" value="NZ_LKBH01000052.1"/>
</dbReference>
<name>A0A0Q0VX09_9ARCH</name>
<reference evidence="1 2" key="1">
    <citation type="submission" date="2015-09" db="EMBL/GenBank/DDBJ databases">
        <title>Heavy metals and arsenic resistance mechanisms in polyextremophilic archaea of the family Ferroplasmaceae.</title>
        <authorList>
            <person name="Bulaev A.G."/>
            <person name="Kanygina A.V."/>
        </authorList>
    </citation>
    <scope>NUCLEOTIDE SEQUENCE [LARGE SCALE GENOMIC DNA]</scope>
    <source>
        <strain evidence="1 2">BH2</strain>
    </source>
</reference>
<dbReference type="Proteomes" id="UP000050301">
    <property type="component" value="Unassembled WGS sequence"/>
</dbReference>
<keyword evidence="2" id="KW-1185">Reference proteome</keyword>
<dbReference type="AlphaFoldDB" id="A0A0Q0VX09"/>
<dbReference type="InParanoid" id="A0A0Q0VX09"/>
<evidence type="ECO:0000313" key="1">
    <source>
        <dbReference type="EMBL" id="KQB36202.1"/>
    </source>
</evidence>
<comment type="caution">
    <text evidence="1">The sequence shown here is derived from an EMBL/GenBank/DDBJ whole genome shotgun (WGS) entry which is preliminary data.</text>
</comment>
<dbReference type="EMBL" id="LKBH01000052">
    <property type="protein sequence ID" value="KQB36202.1"/>
    <property type="molecule type" value="Genomic_DNA"/>
</dbReference>
<sequence length="181" mass="21048">MDSLDLKYSKSILLYLMKKKNAKKSDLFKIVSNNFVLDRLLDKLEIDGYIQITKNIIGPIIYNITLSEKGKMVALGLMKIDNLTKNLVEKSYLQNNKNPYSFDDQKLINIYPKQILISDMEISDLKAISLNIITDEDGFIKLYCNHDKSMKCKHVLFAWSLNEIQNFIQLQYCNSKLQEHS</sequence>
<protein>
    <submittedName>
        <fullName evidence="1">Uncharacterized protein</fullName>
    </submittedName>
</protein>
<evidence type="ECO:0000313" key="2">
    <source>
        <dbReference type="Proteomes" id="UP000050301"/>
    </source>
</evidence>
<accession>A0A0Q0VX09</accession>
<organism evidence="1 2">
    <name type="scientific">Acidiplasma cupricumulans</name>
    <dbReference type="NCBI Taxonomy" id="312540"/>
    <lineage>
        <taxon>Archaea</taxon>
        <taxon>Methanobacteriati</taxon>
        <taxon>Thermoplasmatota</taxon>
        <taxon>Thermoplasmata</taxon>
        <taxon>Thermoplasmatales</taxon>
        <taxon>Ferroplasmaceae</taxon>
        <taxon>Acidiplasma</taxon>
    </lineage>
</organism>
<proteinExistence type="predicted"/>